<dbReference type="EMBL" id="DXHX01000123">
    <property type="protein sequence ID" value="HIV75119.1"/>
    <property type="molecule type" value="Genomic_DNA"/>
</dbReference>
<dbReference type="GO" id="GO:0006261">
    <property type="term" value="P:DNA-templated DNA replication"/>
    <property type="evidence" value="ECO:0007669"/>
    <property type="project" value="TreeGrafter"/>
</dbReference>
<dbReference type="Gene3D" id="1.20.272.10">
    <property type="match status" value="1"/>
</dbReference>
<accession>A0A9D1PMS3</accession>
<dbReference type="InterPro" id="IPR005790">
    <property type="entry name" value="DNA_polIII_delta"/>
</dbReference>
<evidence type="ECO:0000259" key="10">
    <source>
        <dbReference type="Pfam" id="PF21694"/>
    </source>
</evidence>
<evidence type="ECO:0000256" key="3">
    <source>
        <dbReference type="ARBA" id="ARBA00022679"/>
    </source>
</evidence>
<dbReference type="GO" id="GO:0003887">
    <property type="term" value="F:DNA-directed DNA polymerase activity"/>
    <property type="evidence" value="ECO:0007669"/>
    <property type="project" value="UniProtKB-KW"/>
</dbReference>
<organism evidence="11 12">
    <name type="scientific">Candidatus Pseudogracilibacillus intestinigallinarum</name>
    <dbReference type="NCBI Taxonomy" id="2838742"/>
    <lineage>
        <taxon>Bacteria</taxon>
        <taxon>Bacillati</taxon>
        <taxon>Bacillota</taxon>
        <taxon>Bacilli</taxon>
        <taxon>Bacillales</taxon>
        <taxon>Bacillaceae</taxon>
        <taxon>Pseudogracilibacillus</taxon>
    </lineage>
</organism>
<evidence type="ECO:0000259" key="9">
    <source>
        <dbReference type="Pfam" id="PF06144"/>
    </source>
</evidence>
<dbReference type="EC" id="2.7.7.7" evidence="1"/>
<comment type="caution">
    <text evidence="11">The sequence shown here is derived from an EMBL/GenBank/DDBJ whole genome shotgun (WGS) entry which is preliminary data.</text>
</comment>
<keyword evidence="5" id="KW-0235">DNA replication</keyword>
<comment type="similarity">
    <text evidence="7">Belongs to the DNA polymerase HolA subunit family.</text>
</comment>
<dbReference type="InterPro" id="IPR008921">
    <property type="entry name" value="DNA_pol3_clamp-load_cplx_C"/>
</dbReference>
<evidence type="ECO:0000256" key="2">
    <source>
        <dbReference type="ARBA" id="ARBA00017703"/>
    </source>
</evidence>
<comment type="catalytic activity">
    <reaction evidence="8">
        <text>DNA(n) + a 2'-deoxyribonucleoside 5'-triphosphate = DNA(n+1) + diphosphate</text>
        <dbReference type="Rhea" id="RHEA:22508"/>
        <dbReference type="Rhea" id="RHEA-COMP:17339"/>
        <dbReference type="Rhea" id="RHEA-COMP:17340"/>
        <dbReference type="ChEBI" id="CHEBI:33019"/>
        <dbReference type="ChEBI" id="CHEBI:61560"/>
        <dbReference type="ChEBI" id="CHEBI:173112"/>
        <dbReference type="EC" id="2.7.7.7"/>
    </reaction>
</comment>
<keyword evidence="3 11" id="KW-0808">Transferase</keyword>
<evidence type="ECO:0000256" key="6">
    <source>
        <dbReference type="ARBA" id="ARBA00022932"/>
    </source>
</evidence>
<dbReference type="GO" id="GO:0003677">
    <property type="term" value="F:DNA binding"/>
    <property type="evidence" value="ECO:0007669"/>
    <property type="project" value="InterPro"/>
</dbReference>
<protein>
    <recommendedName>
        <fullName evidence="2">DNA polymerase III subunit delta</fullName>
        <ecNumber evidence="1">2.7.7.7</ecNumber>
    </recommendedName>
</protein>
<evidence type="ECO:0000313" key="11">
    <source>
        <dbReference type="EMBL" id="HIV75119.1"/>
    </source>
</evidence>
<evidence type="ECO:0000256" key="7">
    <source>
        <dbReference type="ARBA" id="ARBA00034754"/>
    </source>
</evidence>
<feature type="domain" description="DNA polymerase III delta subunit-like C-terminal" evidence="10">
    <location>
        <begin position="217"/>
        <end position="336"/>
    </location>
</feature>
<keyword evidence="4 11" id="KW-0548">Nucleotidyltransferase</keyword>
<dbReference type="Pfam" id="PF06144">
    <property type="entry name" value="DNA_pol3_delta"/>
    <property type="match status" value="1"/>
</dbReference>
<dbReference type="InterPro" id="IPR010372">
    <property type="entry name" value="DNA_pol3_delta_N"/>
</dbReference>
<evidence type="ECO:0000256" key="4">
    <source>
        <dbReference type="ARBA" id="ARBA00022695"/>
    </source>
</evidence>
<proteinExistence type="inferred from homology"/>
<reference evidence="11" key="1">
    <citation type="journal article" date="2021" name="PeerJ">
        <title>Extensive microbial diversity within the chicken gut microbiome revealed by metagenomics and culture.</title>
        <authorList>
            <person name="Gilroy R."/>
            <person name="Ravi A."/>
            <person name="Getino M."/>
            <person name="Pursley I."/>
            <person name="Horton D.L."/>
            <person name="Alikhan N.F."/>
            <person name="Baker D."/>
            <person name="Gharbi K."/>
            <person name="Hall N."/>
            <person name="Watson M."/>
            <person name="Adriaenssens E.M."/>
            <person name="Foster-Nyarko E."/>
            <person name="Jarju S."/>
            <person name="Secka A."/>
            <person name="Antonio M."/>
            <person name="Oren A."/>
            <person name="Chaudhuri R.R."/>
            <person name="La Ragione R."/>
            <person name="Hildebrand F."/>
            <person name="Pallen M.J."/>
        </authorList>
    </citation>
    <scope>NUCLEOTIDE SEQUENCE</scope>
    <source>
        <strain evidence="11">CHK169-2315</strain>
    </source>
</reference>
<dbReference type="AlphaFoldDB" id="A0A9D1PMS3"/>
<dbReference type="Gene3D" id="1.10.8.60">
    <property type="match status" value="1"/>
</dbReference>
<dbReference type="Pfam" id="PF21694">
    <property type="entry name" value="DNA_pol3_delta_C"/>
    <property type="match status" value="1"/>
</dbReference>
<reference evidence="11" key="2">
    <citation type="submission" date="2021-04" db="EMBL/GenBank/DDBJ databases">
        <authorList>
            <person name="Gilroy R."/>
        </authorList>
    </citation>
    <scope>NUCLEOTIDE SEQUENCE</scope>
    <source>
        <strain evidence="11">CHK169-2315</strain>
    </source>
</reference>
<evidence type="ECO:0000313" key="12">
    <source>
        <dbReference type="Proteomes" id="UP000823937"/>
    </source>
</evidence>
<dbReference type="Proteomes" id="UP000823937">
    <property type="component" value="Unassembled WGS sequence"/>
</dbReference>
<name>A0A9D1PMS3_9BACI</name>
<gene>
    <name evidence="11" type="primary">holA</name>
    <name evidence="11" type="ORF">H9895_08595</name>
</gene>
<dbReference type="InterPro" id="IPR048466">
    <property type="entry name" value="DNA_pol3_delta-like_C"/>
</dbReference>
<feature type="domain" description="DNA polymerase III delta N-terminal" evidence="9">
    <location>
        <begin position="20"/>
        <end position="143"/>
    </location>
</feature>
<dbReference type="NCBIfam" id="TIGR01128">
    <property type="entry name" value="holA"/>
    <property type="match status" value="1"/>
</dbReference>
<dbReference type="Gene3D" id="3.40.50.300">
    <property type="entry name" value="P-loop containing nucleotide triphosphate hydrolases"/>
    <property type="match status" value="1"/>
</dbReference>
<dbReference type="SUPFAM" id="SSF52540">
    <property type="entry name" value="P-loop containing nucleoside triphosphate hydrolases"/>
    <property type="match status" value="1"/>
</dbReference>
<sequence>MVDFNDAFKKLKKNNIQPVYILYGESQYFIDLFKQKVMDLLKDEVQEEINYYDLRETAIQDVLVDVETIPFFTDRKLIMAENMSFITSKQEKIQIEHDVTALEAYVQHPASYSVLICIVPFDKLDERKKITKLLKKHVEVVHCAPLKEKALRNWVLYLAKEEQITVDADACDLLEAEFETNLTLLASEMKKLALYVGEGGHVTNEIVRNLMSTSLNQTALQLVDAVLKNDLFGAIHIYKGLEKMREDEIGLLALLSYQFRIIFQVKLLVNKGYPLQRIQSEVKVHPYVVKLARERSNRYSITTLQKIMNELTNTDQKIKTGVMDKAIAFEMLLYQLSTLEQYS</sequence>
<keyword evidence="6" id="KW-0239">DNA-directed DNA polymerase</keyword>
<dbReference type="SUPFAM" id="SSF48019">
    <property type="entry name" value="post-AAA+ oligomerization domain-like"/>
    <property type="match status" value="1"/>
</dbReference>
<evidence type="ECO:0000256" key="5">
    <source>
        <dbReference type="ARBA" id="ARBA00022705"/>
    </source>
</evidence>
<dbReference type="InterPro" id="IPR027417">
    <property type="entry name" value="P-loop_NTPase"/>
</dbReference>
<dbReference type="PANTHER" id="PTHR34388">
    <property type="entry name" value="DNA POLYMERASE III SUBUNIT DELTA"/>
    <property type="match status" value="1"/>
</dbReference>
<evidence type="ECO:0000256" key="1">
    <source>
        <dbReference type="ARBA" id="ARBA00012417"/>
    </source>
</evidence>
<evidence type="ECO:0000256" key="8">
    <source>
        <dbReference type="ARBA" id="ARBA00049244"/>
    </source>
</evidence>
<dbReference type="GO" id="GO:0009360">
    <property type="term" value="C:DNA polymerase III complex"/>
    <property type="evidence" value="ECO:0007669"/>
    <property type="project" value="InterPro"/>
</dbReference>
<dbReference type="PANTHER" id="PTHR34388:SF1">
    <property type="entry name" value="DNA POLYMERASE III SUBUNIT DELTA"/>
    <property type="match status" value="1"/>
</dbReference>